<dbReference type="Proteomes" id="UP000238296">
    <property type="component" value="Unassembled WGS sequence"/>
</dbReference>
<reference evidence="3 4" key="1">
    <citation type="journal article" date="2017" name="Int. J. Syst. Evol. Microbiol.">
        <title>Mycobacterium talmoniae sp. nov., a slowly growing mycobacterium isolated from human respiratory samples.</title>
        <authorList>
            <person name="Davidson R.M."/>
            <person name="DeGroote M.A."/>
            <person name="Marola J.L."/>
            <person name="Buss S."/>
            <person name="Jones V."/>
            <person name="McNeil M.R."/>
            <person name="Freifeld A.G."/>
            <person name="Elaine Epperson L."/>
            <person name="Hasan N.A."/>
            <person name="Jackson M."/>
            <person name="Iwen P.C."/>
            <person name="Salfinger M."/>
            <person name="Strong M."/>
        </authorList>
    </citation>
    <scope>NUCLEOTIDE SEQUENCE [LARGE SCALE GENOMIC DNA]</scope>
    <source>
        <strain evidence="3 4">ATCC BAA-2683</strain>
    </source>
</reference>
<dbReference type="Pfam" id="PF00106">
    <property type="entry name" value="adh_short"/>
    <property type="match status" value="1"/>
</dbReference>
<evidence type="ECO:0000256" key="1">
    <source>
        <dbReference type="ARBA" id="ARBA00006484"/>
    </source>
</evidence>
<dbReference type="Gene3D" id="3.40.50.720">
    <property type="entry name" value="NAD(P)-binding Rossmann-like Domain"/>
    <property type="match status" value="1"/>
</dbReference>
<dbReference type="PANTHER" id="PTHR43391">
    <property type="entry name" value="RETINOL DEHYDROGENASE-RELATED"/>
    <property type="match status" value="1"/>
</dbReference>
<dbReference type="InterPro" id="IPR036291">
    <property type="entry name" value="NAD(P)-bd_dom_sf"/>
</dbReference>
<dbReference type="SUPFAM" id="SSF51735">
    <property type="entry name" value="NAD(P)-binding Rossmann-fold domains"/>
    <property type="match status" value="1"/>
</dbReference>
<evidence type="ECO:0000256" key="2">
    <source>
        <dbReference type="ARBA" id="ARBA00023002"/>
    </source>
</evidence>
<organism evidence="3 4">
    <name type="scientific">Mycobacterium talmoniae</name>
    <dbReference type="NCBI Taxonomy" id="1858794"/>
    <lineage>
        <taxon>Bacteria</taxon>
        <taxon>Bacillati</taxon>
        <taxon>Actinomycetota</taxon>
        <taxon>Actinomycetes</taxon>
        <taxon>Mycobacteriales</taxon>
        <taxon>Mycobacteriaceae</taxon>
        <taxon>Mycobacterium</taxon>
    </lineage>
</organism>
<dbReference type="PROSITE" id="PS00061">
    <property type="entry name" value="ADH_SHORT"/>
    <property type="match status" value="1"/>
</dbReference>
<gene>
    <name evidence="3" type="primary">ephD_12</name>
    <name evidence="3" type="ORF">C1Y40_05619</name>
</gene>
<dbReference type="PANTHER" id="PTHR43391:SF12">
    <property type="entry name" value="OXIDOREDUCTASE EPHD-RELATED"/>
    <property type="match status" value="1"/>
</dbReference>
<proteinExistence type="inferred from homology"/>
<sequence>MLDVNFAGVVNGCRAFARRLVERGTGGHIVNVASAAAYTPSQSMNAYCTAKAAVYMFSDCLRAELDSAGVGVTTICPGVIDTNIVHTTRFDAPPGMAERVAGRRAQLEKMFAVRHYGPDKVAQAIVSAVQKHKAIRPVTREAYLLYGASRLARRRCASTARRRLL</sequence>
<accession>A0A2S8BC48</accession>
<dbReference type="CDD" id="cd05233">
    <property type="entry name" value="SDR_c"/>
    <property type="match status" value="1"/>
</dbReference>
<comment type="caution">
    <text evidence="3">The sequence shown here is derived from an EMBL/GenBank/DDBJ whole genome shotgun (WGS) entry which is preliminary data.</text>
</comment>
<evidence type="ECO:0000313" key="4">
    <source>
        <dbReference type="Proteomes" id="UP000238296"/>
    </source>
</evidence>
<comment type="similarity">
    <text evidence="1">Belongs to the short-chain dehydrogenases/reductases (SDR) family.</text>
</comment>
<dbReference type="InterPro" id="IPR002347">
    <property type="entry name" value="SDR_fam"/>
</dbReference>
<protein>
    <submittedName>
        <fullName evidence="3">Putative oxidoreductase EphD</fullName>
        <ecNumber evidence="3">1.-.-.-</ecNumber>
    </submittedName>
</protein>
<dbReference type="AlphaFoldDB" id="A0A2S8BC48"/>
<dbReference type="InterPro" id="IPR020904">
    <property type="entry name" value="Sc_DH/Rdtase_CS"/>
</dbReference>
<dbReference type="EC" id="1.-.-.-" evidence="3"/>
<dbReference type="PRINTS" id="PR00081">
    <property type="entry name" value="GDHRDH"/>
</dbReference>
<evidence type="ECO:0000313" key="3">
    <source>
        <dbReference type="EMBL" id="PQM44221.1"/>
    </source>
</evidence>
<name>A0A2S8BC48_9MYCO</name>
<dbReference type="GO" id="GO:0016491">
    <property type="term" value="F:oxidoreductase activity"/>
    <property type="evidence" value="ECO:0007669"/>
    <property type="project" value="UniProtKB-KW"/>
</dbReference>
<dbReference type="EMBL" id="PPEA01000898">
    <property type="protein sequence ID" value="PQM44221.1"/>
    <property type="molecule type" value="Genomic_DNA"/>
</dbReference>
<keyword evidence="2 3" id="KW-0560">Oxidoreductase</keyword>